<dbReference type="GO" id="GO:0016791">
    <property type="term" value="F:phosphatase activity"/>
    <property type="evidence" value="ECO:0007669"/>
    <property type="project" value="TreeGrafter"/>
</dbReference>
<evidence type="ECO:0000256" key="1">
    <source>
        <dbReference type="ARBA" id="ARBA00022443"/>
    </source>
</evidence>
<dbReference type="Pfam" id="PF00149">
    <property type="entry name" value="Metallophos"/>
    <property type="match status" value="1"/>
</dbReference>
<gene>
    <name evidence="4" type="ORF">DRW41_08780</name>
</gene>
<dbReference type="OrthoDB" id="384253at2"/>
<dbReference type="GO" id="GO:0008803">
    <property type="term" value="F:bis(5'-nucleosyl)-tetraphosphatase (symmetrical) activity"/>
    <property type="evidence" value="ECO:0007669"/>
    <property type="project" value="TreeGrafter"/>
</dbReference>
<accession>A0A3D8GU27</accession>
<dbReference type="InterPro" id="IPR029052">
    <property type="entry name" value="Metallo-depent_PP-like"/>
</dbReference>
<evidence type="ECO:0000313" key="4">
    <source>
        <dbReference type="EMBL" id="RDU37897.1"/>
    </source>
</evidence>
<dbReference type="SUPFAM" id="SSF50044">
    <property type="entry name" value="SH3-domain"/>
    <property type="match status" value="1"/>
</dbReference>
<dbReference type="InterPro" id="IPR036028">
    <property type="entry name" value="SH3-like_dom_sf"/>
</dbReference>
<dbReference type="EMBL" id="QNQT01000002">
    <property type="protein sequence ID" value="RDU37897.1"/>
    <property type="molecule type" value="Genomic_DNA"/>
</dbReference>
<reference evidence="4 5" key="1">
    <citation type="submission" date="2018-07" db="EMBL/GenBank/DDBJ databases">
        <title>Bacillus sp. YLB-04 draft genome sequence.</title>
        <authorList>
            <person name="Yu L."/>
            <person name="Tang X."/>
        </authorList>
    </citation>
    <scope>NUCLEOTIDE SEQUENCE [LARGE SCALE GENOMIC DNA]</scope>
    <source>
        <strain evidence="4 5">YLB-04</strain>
    </source>
</reference>
<evidence type="ECO:0000259" key="3">
    <source>
        <dbReference type="Pfam" id="PF07653"/>
    </source>
</evidence>
<dbReference type="RefSeq" id="WP_115451567.1">
    <property type="nucleotide sequence ID" value="NZ_QNQT01000002.1"/>
</dbReference>
<organism evidence="4 5">
    <name type="scientific">Neobacillus piezotolerans</name>
    <dbReference type="NCBI Taxonomy" id="2259171"/>
    <lineage>
        <taxon>Bacteria</taxon>
        <taxon>Bacillati</taxon>
        <taxon>Bacillota</taxon>
        <taxon>Bacilli</taxon>
        <taxon>Bacillales</taxon>
        <taxon>Bacillaceae</taxon>
        <taxon>Neobacillus</taxon>
    </lineage>
</organism>
<evidence type="ECO:0000259" key="2">
    <source>
        <dbReference type="Pfam" id="PF00149"/>
    </source>
</evidence>
<sequence length="365" mass="40881">MDKINELKLPETGRVIVISDIHGEIGLFKELLNKAGFSGEDYLIINGDLCEKGGNSKEVVRYVMELAATNPNVHVIEGNCDALVEHLLKENPQLLNYLAAREHTLIGEWLKEVGFQLNDHSTIQEVKEVLLRYYGKEMEWLANLPTAIETDRYIFVHAGLEDGEDWKETERSNALAMPSFLEKSHRTGKFVVVGHWPVVNYSTDIPSDNPIIDEAKKIIAIDGGNVIKPTGQLNAFIIQRTAEGDSFSHLYVDKLPSRAVTKDFVADSAIKGSINYPFYTIVPVERGEFFTLCRQPETGRMFYVKNEYILQNENGDFTIKTDVSCAQISVTKGETVSVIDEDCSGYALIKKEGKAGWIPGECLMD</sequence>
<proteinExistence type="predicted"/>
<comment type="caution">
    <text evidence="4">The sequence shown here is derived from an EMBL/GenBank/DDBJ whole genome shotgun (WGS) entry which is preliminary data.</text>
</comment>
<keyword evidence="1" id="KW-0728">SH3 domain</keyword>
<evidence type="ECO:0000313" key="5">
    <source>
        <dbReference type="Proteomes" id="UP000257144"/>
    </source>
</evidence>
<dbReference type="InterPro" id="IPR001452">
    <property type="entry name" value="SH3_domain"/>
</dbReference>
<dbReference type="AlphaFoldDB" id="A0A3D8GU27"/>
<dbReference type="InterPro" id="IPR004843">
    <property type="entry name" value="Calcineurin-like_PHP"/>
</dbReference>
<dbReference type="Gene3D" id="3.60.21.10">
    <property type="match status" value="1"/>
</dbReference>
<feature type="domain" description="Calcineurin-like phosphoesterase" evidence="2">
    <location>
        <begin position="14"/>
        <end position="199"/>
    </location>
</feature>
<dbReference type="GO" id="GO:0005737">
    <property type="term" value="C:cytoplasm"/>
    <property type="evidence" value="ECO:0007669"/>
    <property type="project" value="TreeGrafter"/>
</dbReference>
<protein>
    <submittedName>
        <fullName evidence="4">Serine/threonine protein phosphatase</fullName>
    </submittedName>
</protein>
<dbReference type="GO" id="GO:0110154">
    <property type="term" value="P:RNA decapping"/>
    <property type="evidence" value="ECO:0007669"/>
    <property type="project" value="TreeGrafter"/>
</dbReference>
<name>A0A3D8GU27_9BACI</name>
<dbReference type="PANTHER" id="PTHR42850:SF4">
    <property type="entry name" value="ZINC-DEPENDENT ENDOPOLYPHOSPHATASE"/>
    <property type="match status" value="1"/>
</dbReference>
<dbReference type="SUPFAM" id="SSF56300">
    <property type="entry name" value="Metallo-dependent phosphatases"/>
    <property type="match status" value="1"/>
</dbReference>
<dbReference type="PANTHER" id="PTHR42850">
    <property type="entry name" value="METALLOPHOSPHOESTERASE"/>
    <property type="match status" value="1"/>
</dbReference>
<dbReference type="InterPro" id="IPR050126">
    <property type="entry name" value="Ap4A_hydrolase"/>
</dbReference>
<keyword evidence="5" id="KW-1185">Reference proteome</keyword>
<feature type="domain" description="SH3" evidence="3">
    <location>
        <begin position="324"/>
        <end position="363"/>
    </location>
</feature>
<dbReference type="Pfam" id="PF07653">
    <property type="entry name" value="SH3_2"/>
    <property type="match status" value="1"/>
</dbReference>
<dbReference type="Proteomes" id="UP000257144">
    <property type="component" value="Unassembled WGS sequence"/>
</dbReference>